<proteinExistence type="predicted"/>
<dbReference type="Proteomes" id="UP000663842">
    <property type="component" value="Unassembled WGS sequence"/>
</dbReference>
<reference evidence="1" key="1">
    <citation type="submission" date="2021-02" db="EMBL/GenBank/DDBJ databases">
        <authorList>
            <person name="Nowell W R."/>
        </authorList>
    </citation>
    <scope>NUCLEOTIDE SEQUENCE</scope>
</reference>
<comment type="caution">
    <text evidence="1">The sequence shown here is derived from an EMBL/GenBank/DDBJ whole genome shotgun (WGS) entry which is preliminary data.</text>
</comment>
<name>A0A819TB59_9BILA</name>
<dbReference type="EMBL" id="CAJOBF010003137">
    <property type="protein sequence ID" value="CAF4076006.1"/>
    <property type="molecule type" value="Genomic_DNA"/>
</dbReference>
<accession>A0A819TB59</accession>
<sequence length="39" mass="4134">TQPEINFSWNGGITIECCNGMANGSILDTGNNGTDVFRS</sequence>
<evidence type="ECO:0000313" key="2">
    <source>
        <dbReference type="Proteomes" id="UP000663842"/>
    </source>
</evidence>
<protein>
    <submittedName>
        <fullName evidence="1">Uncharacterized protein</fullName>
    </submittedName>
</protein>
<evidence type="ECO:0000313" key="1">
    <source>
        <dbReference type="EMBL" id="CAF4076006.1"/>
    </source>
</evidence>
<organism evidence="1 2">
    <name type="scientific">Rotaria magnacalcarata</name>
    <dbReference type="NCBI Taxonomy" id="392030"/>
    <lineage>
        <taxon>Eukaryota</taxon>
        <taxon>Metazoa</taxon>
        <taxon>Spiralia</taxon>
        <taxon>Gnathifera</taxon>
        <taxon>Rotifera</taxon>
        <taxon>Eurotatoria</taxon>
        <taxon>Bdelloidea</taxon>
        <taxon>Philodinida</taxon>
        <taxon>Philodinidae</taxon>
        <taxon>Rotaria</taxon>
    </lineage>
</organism>
<feature type="non-terminal residue" evidence="1">
    <location>
        <position position="1"/>
    </location>
</feature>
<dbReference type="AlphaFoldDB" id="A0A819TB59"/>
<gene>
    <name evidence="1" type="ORF">UXM345_LOCUS20751</name>
</gene>